<evidence type="ECO:0000313" key="3">
    <source>
        <dbReference type="Proteomes" id="UP001595868"/>
    </source>
</evidence>
<dbReference type="Proteomes" id="UP001595868">
    <property type="component" value="Unassembled WGS sequence"/>
</dbReference>
<reference evidence="3" key="1">
    <citation type="journal article" date="2019" name="Int. J. Syst. Evol. Microbiol.">
        <title>The Global Catalogue of Microorganisms (GCM) 10K type strain sequencing project: providing services to taxonomists for standard genome sequencing and annotation.</title>
        <authorList>
            <consortium name="The Broad Institute Genomics Platform"/>
            <consortium name="The Broad Institute Genome Sequencing Center for Infectious Disease"/>
            <person name="Wu L."/>
            <person name="Ma J."/>
        </authorList>
    </citation>
    <scope>NUCLEOTIDE SEQUENCE [LARGE SCALE GENOMIC DNA]</scope>
    <source>
        <strain evidence="3">2902at01</strain>
    </source>
</reference>
<feature type="compositionally biased region" description="Polar residues" evidence="1">
    <location>
        <begin position="100"/>
        <end position="113"/>
    </location>
</feature>
<protein>
    <submittedName>
        <fullName evidence="2">Uncharacterized protein</fullName>
    </submittedName>
</protein>
<accession>A0ABV8KNP0</accession>
<organism evidence="2 3">
    <name type="scientific">Micromonospora zhanjiangensis</name>
    <dbReference type="NCBI Taxonomy" id="1522057"/>
    <lineage>
        <taxon>Bacteria</taxon>
        <taxon>Bacillati</taxon>
        <taxon>Actinomycetota</taxon>
        <taxon>Actinomycetes</taxon>
        <taxon>Micromonosporales</taxon>
        <taxon>Micromonosporaceae</taxon>
        <taxon>Micromonospora</taxon>
    </lineage>
</organism>
<keyword evidence="3" id="KW-1185">Reference proteome</keyword>
<dbReference type="EMBL" id="JBHSBN010000010">
    <property type="protein sequence ID" value="MFC4107596.1"/>
    <property type="molecule type" value="Genomic_DNA"/>
</dbReference>
<gene>
    <name evidence="2" type="ORF">ACFOX0_16910</name>
</gene>
<proteinExistence type="predicted"/>
<comment type="caution">
    <text evidence="2">The sequence shown here is derived from an EMBL/GenBank/DDBJ whole genome shotgun (WGS) entry which is preliminary data.</text>
</comment>
<name>A0ABV8KNP0_9ACTN</name>
<evidence type="ECO:0000256" key="1">
    <source>
        <dbReference type="SAM" id="MobiDB-lite"/>
    </source>
</evidence>
<evidence type="ECO:0000313" key="2">
    <source>
        <dbReference type="EMBL" id="MFC4107596.1"/>
    </source>
</evidence>
<feature type="region of interest" description="Disordered" evidence="1">
    <location>
        <begin position="80"/>
        <end position="119"/>
    </location>
</feature>
<sequence>MTADLNQLYHENECKLIRKHGFHHVRFQQVGTGAAATASAIATVVVGLTAALPELEAACGQRLVLLKSVRSNKSQFEIVDPVVNPPPYWPGRGQPGKPSARQTPRQRGKTPTESPRHPR</sequence>